<dbReference type="InterPro" id="IPR052949">
    <property type="entry name" value="PA_immunity-related"/>
</dbReference>
<dbReference type="Pfam" id="PF13599">
    <property type="entry name" value="Pentapeptide_4"/>
    <property type="match status" value="2"/>
</dbReference>
<dbReference type="EMBL" id="CP091092">
    <property type="protein sequence ID" value="WFN37082.1"/>
    <property type="molecule type" value="Genomic_DNA"/>
</dbReference>
<proteinExistence type="predicted"/>
<dbReference type="AlphaFoldDB" id="A0AAF0FR67"/>
<dbReference type="InterPro" id="IPR001646">
    <property type="entry name" value="5peptide_repeat"/>
</dbReference>
<protein>
    <submittedName>
        <fullName evidence="1">Pentapeptide repeat-containing protein</fullName>
    </submittedName>
</protein>
<dbReference type="PANTHER" id="PTHR42999">
    <property type="entry name" value="ANTIBIOTIC RESISTANCE PROTEIN MCBG"/>
    <property type="match status" value="1"/>
</dbReference>
<dbReference type="RefSeq" id="WP_278099920.1">
    <property type="nucleotide sequence ID" value="NZ_CP091092.1"/>
</dbReference>
<organism evidence="1 2">
    <name type="scientific">Methanomicrobium antiquum</name>
    <dbReference type="NCBI Taxonomy" id="487686"/>
    <lineage>
        <taxon>Archaea</taxon>
        <taxon>Methanobacteriati</taxon>
        <taxon>Methanobacteriota</taxon>
        <taxon>Stenosarchaea group</taxon>
        <taxon>Methanomicrobia</taxon>
        <taxon>Methanomicrobiales</taxon>
        <taxon>Methanomicrobiaceae</taxon>
        <taxon>Methanomicrobium</taxon>
    </lineage>
</organism>
<keyword evidence="2" id="KW-1185">Reference proteome</keyword>
<gene>
    <name evidence="1" type="ORF">L1994_01410</name>
</gene>
<evidence type="ECO:0000313" key="1">
    <source>
        <dbReference type="EMBL" id="WFN37082.1"/>
    </source>
</evidence>
<evidence type="ECO:0000313" key="2">
    <source>
        <dbReference type="Proteomes" id="UP001218895"/>
    </source>
</evidence>
<dbReference type="KEGG" id="manq:L1994_01410"/>
<name>A0AAF0FR67_9EURY</name>
<dbReference type="PANTHER" id="PTHR42999:SF1">
    <property type="entry name" value="PENTAPEPTIDE REPEAT-CONTAINING PROTEIN"/>
    <property type="match status" value="1"/>
</dbReference>
<dbReference type="Gene3D" id="2.160.20.80">
    <property type="entry name" value="E3 ubiquitin-protein ligase SopA"/>
    <property type="match status" value="1"/>
</dbReference>
<accession>A0AAF0FR67</accession>
<dbReference type="GeneID" id="79949012"/>
<reference evidence="1" key="1">
    <citation type="submission" date="2022-01" db="EMBL/GenBank/DDBJ databases">
        <title>Complete genome of Methanomicrobium antiquum DSM 21220.</title>
        <authorList>
            <person name="Chen S.-C."/>
            <person name="You Y.-T."/>
            <person name="Zhou Y.-Z."/>
            <person name="Lai M.-C."/>
        </authorList>
    </citation>
    <scope>NUCLEOTIDE SEQUENCE</scope>
    <source>
        <strain evidence="1">DSM 21220</strain>
    </source>
</reference>
<sequence>MINESQNNIIFENCDYSQTEFTGNEFDSCEFLNCNFSETDLSDCDFIDCKFENCNLGLTKLNGTGLKNVRFNKCKLTGVDFSYCSDFLFDVGFIGCIFSYAIFFKNSLVKSVFDDCTLNEAQFTESDLREAEFKNCSLSGTVFIRNNMEGADFRTAENYIIDPELNRMKNALFSLQGVSGLLFKYDIVIE</sequence>
<dbReference type="SUPFAM" id="SSF141571">
    <property type="entry name" value="Pentapeptide repeat-like"/>
    <property type="match status" value="1"/>
</dbReference>
<dbReference type="Proteomes" id="UP001218895">
    <property type="component" value="Chromosome"/>
</dbReference>